<keyword evidence="4" id="KW-1185">Reference proteome</keyword>
<dbReference type="InterPro" id="IPR024078">
    <property type="entry name" value="LmbE-like_dom_sf"/>
</dbReference>
<gene>
    <name evidence="3" type="ORF">GOODEAATRI_023794</name>
</gene>
<dbReference type="PANTHER" id="PTHR12993:SF11">
    <property type="entry name" value="N-ACETYLGLUCOSAMINYL-PHOSPHATIDYLINOSITOL DE-N-ACETYLASE"/>
    <property type="match status" value="1"/>
</dbReference>
<comment type="similarity">
    <text evidence="1">Belongs to the PIGL family.</text>
</comment>
<evidence type="ECO:0000256" key="2">
    <source>
        <dbReference type="ARBA" id="ARBA00012176"/>
    </source>
</evidence>
<dbReference type="SUPFAM" id="SSF102588">
    <property type="entry name" value="LmbE-like"/>
    <property type="match status" value="1"/>
</dbReference>
<comment type="caution">
    <text evidence="3">The sequence shown here is derived from an EMBL/GenBank/DDBJ whole genome shotgun (WGS) entry which is preliminary data.</text>
</comment>
<reference evidence="3 4" key="1">
    <citation type="submission" date="2021-06" db="EMBL/GenBank/DDBJ databases">
        <authorList>
            <person name="Palmer J.M."/>
        </authorList>
    </citation>
    <scope>NUCLEOTIDE SEQUENCE [LARGE SCALE GENOMIC DNA]</scope>
    <source>
        <strain evidence="3 4">GA_2019</strain>
        <tissue evidence="3">Muscle</tissue>
    </source>
</reference>
<evidence type="ECO:0000256" key="1">
    <source>
        <dbReference type="ARBA" id="ARBA00006066"/>
    </source>
</evidence>
<dbReference type="EMBL" id="JAHRIO010082538">
    <property type="protein sequence ID" value="MEQ2185964.1"/>
    <property type="molecule type" value="Genomic_DNA"/>
</dbReference>
<sequence>MKRVGLLCRCVLLSLETVGLLRKYISFLDLPFSWFLPSHLHCVVGSKGYKQAKVSLSADKFVRKTRHFAAMLRHRTQLLWFRYLYITLSRYMFINTFQTIPQGPQNLKIY</sequence>
<dbReference type="Proteomes" id="UP001476798">
    <property type="component" value="Unassembled WGS sequence"/>
</dbReference>
<dbReference type="EC" id="3.5.1.89" evidence="2"/>
<evidence type="ECO:0000313" key="3">
    <source>
        <dbReference type="EMBL" id="MEQ2185964.1"/>
    </source>
</evidence>
<dbReference type="PANTHER" id="PTHR12993">
    <property type="entry name" value="N-ACETYLGLUCOSAMINYL-PHOSPHATIDYLINOSITOL DE-N-ACETYLASE-RELATED"/>
    <property type="match status" value="1"/>
</dbReference>
<accession>A0ABV0PR43</accession>
<evidence type="ECO:0000313" key="4">
    <source>
        <dbReference type="Proteomes" id="UP001476798"/>
    </source>
</evidence>
<name>A0ABV0PR43_9TELE</name>
<dbReference type="InterPro" id="IPR003737">
    <property type="entry name" value="GlcNAc_PI_deacetylase-related"/>
</dbReference>
<protein>
    <recommendedName>
        <fullName evidence="2">N-acetylglucosaminylphosphatidylinositol deacetylase</fullName>
        <ecNumber evidence="2">3.5.1.89</ecNumber>
    </recommendedName>
</protein>
<organism evidence="3 4">
    <name type="scientific">Goodea atripinnis</name>
    <dbReference type="NCBI Taxonomy" id="208336"/>
    <lineage>
        <taxon>Eukaryota</taxon>
        <taxon>Metazoa</taxon>
        <taxon>Chordata</taxon>
        <taxon>Craniata</taxon>
        <taxon>Vertebrata</taxon>
        <taxon>Euteleostomi</taxon>
        <taxon>Actinopterygii</taxon>
        <taxon>Neopterygii</taxon>
        <taxon>Teleostei</taxon>
        <taxon>Neoteleostei</taxon>
        <taxon>Acanthomorphata</taxon>
        <taxon>Ovalentaria</taxon>
        <taxon>Atherinomorphae</taxon>
        <taxon>Cyprinodontiformes</taxon>
        <taxon>Goodeidae</taxon>
        <taxon>Goodea</taxon>
    </lineage>
</organism>
<proteinExistence type="inferred from homology"/>